<comment type="caution">
    <text evidence="1">The sequence shown here is derived from an EMBL/GenBank/DDBJ whole genome shotgun (WGS) entry which is preliminary data.</text>
</comment>
<reference evidence="1 2" key="1">
    <citation type="submission" date="2019-01" db="EMBL/GenBank/DDBJ databases">
        <authorList>
            <person name="Chen W.-M."/>
        </authorList>
    </citation>
    <scope>NUCLEOTIDE SEQUENCE [LARGE SCALE GENOMIC DNA]</scope>
    <source>
        <strain evidence="1 2">TER-1</strain>
    </source>
</reference>
<name>A0A437P867_9HYPH</name>
<gene>
    <name evidence="1" type="ORF">EOE48_11365</name>
</gene>
<dbReference type="AlphaFoldDB" id="A0A437P867"/>
<proteinExistence type="predicted"/>
<keyword evidence="2" id="KW-1185">Reference proteome</keyword>
<evidence type="ECO:0000313" key="1">
    <source>
        <dbReference type="EMBL" id="RVU18476.1"/>
    </source>
</evidence>
<dbReference type="InterPro" id="IPR029030">
    <property type="entry name" value="Caspase-like_dom_sf"/>
</dbReference>
<evidence type="ECO:0000313" key="2">
    <source>
        <dbReference type="Proteomes" id="UP000286997"/>
    </source>
</evidence>
<evidence type="ECO:0008006" key="3">
    <source>
        <dbReference type="Google" id="ProtNLM"/>
    </source>
</evidence>
<dbReference type="SUPFAM" id="SSF52129">
    <property type="entry name" value="Caspase-like"/>
    <property type="match status" value="1"/>
</dbReference>
<organism evidence="1 2">
    <name type="scientific">Methylobacterium oryzihabitans</name>
    <dbReference type="NCBI Taxonomy" id="2499852"/>
    <lineage>
        <taxon>Bacteria</taxon>
        <taxon>Pseudomonadati</taxon>
        <taxon>Pseudomonadota</taxon>
        <taxon>Alphaproteobacteria</taxon>
        <taxon>Hyphomicrobiales</taxon>
        <taxon>Methylobacteriaceae</taxon>
        <taxon>Methylobacterium</taxon>
    </lineage>
</organism>
<protein>
    <recommendedName>
        <fullName evidence="3">Caspase family protein</fullName>
    </recommendedName>
</protein>
<accession>A0A437P867</accession>
<dbReference type="RefSeq" id="WP_127728982.1">
    <property type="nucleotide sequence ID" value="NZ_SACP01000009.1"/>
</dbReference>
<sequence length="391" mass="42519">MTRVYEAAQPGGGTRLLVLGAGHYPFAQASRAKVPKLADIASAARSAVDFATQALTAWQTLFRRPLASVDLLINDATAPDGLTFACEGVAARKLDAPDMRNIPRARSDWLDGAGANDTLVFYCSGHGIWLPSVSNTFLASDFGFDPELVWPNAVSIDLFIGGMAEQKPREQWLIFDCCANQAPPGLQNARPAVSPLIESVSGRRKAMADTHGSLSQAIVYSASQGAPAFGRQNGRSRFMDVFIEACTGPGFTGQGEDGRWELNVQSLEDAMASYRFRVAAREDDPYYTFPRLTTTDAEVPPILMARPAPAPCTLLVTSEPPIKLTQCRLDILHDGLRIDGQQPGPLAEERFRRAVDPYALYQVEAEWPEKLAVPAFSGTRRALPPLTRVKL</sequence>
<dbReference type="OrthoDB" id="8421928at2"/>
<dbReference type="EMBL" id="SACP01000009">
    <property type="protein sequence ID" value="RVU18476.1"/>
    <property type="molecule type" value="Genomic_DNA"/>
</dbReference>
<dbReference type="Gene3D" id="3.40.50.1460">
    <property type="match status" value="1"/>
</dbReference>
<dbReference type="Proteomes" id="UP000286997">
    <property type="component" value="Unassembled WGS sequence"/>
</dbReference>